<reference evidence="12" key="1">
    <citation type="submission" date="2021-07" db="EMBL/GenBank/DDBJ databases">
        <authorList>
            <person name="Catto M.A."/>
            <person name="Jacobson A."/>
            <person name="Kennedy G."/>
            <person name="Labadie P."/>
            <person name="Hunt B.G."/>
            <person name="Srinivasan R."/>
        </authorList>
    </citation>
    <scope>NUCLEOTIDE SEQUENCE</scope>
    <source>
        <strain evidence="12">PL_HMW_Pooled</strain>
        <tissue evidence="12">Head</tissue>
    </source>
</reference>
<evidence type="ECO:0000313" key="12">
    <source>
        <dbReference type="EMBL" id="KAK3922861.1"/>
    </source>
</evidence>
<protein>
    <submittedName>
        <fullName evidence="12">Protein glass</fullName>
    </submittedName>
</protein>
<evidence type="ECO:0000256" key="10">
    <source>
        <dbReference type="SAM" id="MobiDB-lite"/>
    </source>
</evidence>
<evidence type="ECO:0000259" key="11">
    <source>
        <dbReference type="PROSITE" id="PS50157"/>
    </source>
</evidence>
<comment type="caution">
    <text evidence="12">The sequence shown here is derived from an EMBL/GenBank/DDBJ whole genome shotgun (WGS) entry which is preliminary data.</text>
</comment>
<dbReference type="FunFam" id="3.30.160.60:FF:000110">
    <property type="entry name" value="Zinc finger protein-like"/>
    <property type="match status" value="1"/>
</dbReference>
<feature type="domain" description="C2H2-type" evidence="11">
    <location>
        <begin position="92"/>
        <end position="120"/>
    </location>
</feature>
<dbReference type="PANTHER" id="PTHR24388">
    <property type="entry name" value="ZINC FINGER PROTEIN"/>
    <property type="match status" value="1"/>
</dbReference>
<dbReference type="InterPro" id="IPR050527">
    <property type="entry name" value="Snail/Krueppel_Znf"/>
</dbReference>
<dbReference type="Gene3D" id="3.30.160.60">
    <property type="entry name" value="Classic Zinc Finger"/>
    <property type="match status" value="2"/>
</dbReference>
<dbReference type="PROSITE" id="PS50157">
    <property type="entry name" value="ZINC_FINGER_C2H2_2"/>
    <property type="match status" value="2"/>
</dbReference>
<dbReference type="SUPFAM" id="SSF57667">
    <property type="entry name" value="beta-beta-alpha zinc fingers"/>
    <property type="match status" value="1"/>
</dbReference>
<keyword evidence="4 9" id="KW-0863">Zinc-finger</keyword>
<dbReference type="AlphaFoldDB" id="A0AAE1HLI7"/>
<evidence type="ECO:0000256" key="1">
    <source>
        <dbReference type="ARBA" id="ARBA00004123"/>
    </source>
</evidence>
<evidence type="ECO:0000256" key="5">
    <source>
        <dbReference type="ARBA" id="ARBA00022833"/>
    </source>
</evidence>
<keyword evidence="2" id="KW-0479">Metal-binding</keyword>
<dbReference type="GO" id="GO:0000981">
    <property type="term" value="F:DNA-binding transcription factor activity, RNA polymerase II-specific"/>
    <property type="evidence" value="ECO:0007669"/>
    <property type="project" value="TreeGrafter"/>
</dbReference>
<feature type="compositionally biased region" description="Acidic residues" evidence="10">
    <location>
        <begin position="33"/>
        <end position="67"/>
    </location>
</feature>
<dbReference type="InterPro" id="IPR013087">
    <property type="entry name" value="Znf_C2H2_type"/>
</dbReference>
<dbReference type="Proteomes" id="UP001219518">
    <property type="component" value="Unassembled WGS sequence"/>
</dbReference>
<organism evidence="12 13">
    <name type="scientific">Frankliniella fusca</name>
    <dbReference type="NCBI Taxonomy" id="407009"/>
    <lineage>
        <taxon>Eukaryota</taxon>
        <taxon>Metazoa</taxon>
        <taxon>Ecdysozoa</taxon>
        <taxon>Arthropoda</taxon>
        <taxon>Hexapoda</taxon>
        <taxon>Insecta</taxon>
        <taxon>Pterygota</taxon>
        <taxon>Neoptera</taxon>
        <taxon>Paraneoptera</taxon>
        <taxon>Thysanoptera</taxon>
        <taxon>Terebrantia</taxon>
        <taxon>Thripoidea</taxon>
        <taxon>Thripidae</taxon>
        <taxon>Frankliniella</taxon>
    </lineage>
</organism>
<evidence type="ECO:0000313" key="13">
    <source>
        <dbReference type="Proteomes" id="UP001219518"/>
    </source>
</evidence>
<dbReference type="SMART" id="SM00355">
    <property type="entry name" value="ZnF_C2H2"/>
    <property type="match status" value="3"/>
</dbReference>
<comment type="subcellular location">
    <subcellularLocation>
        <location evidence="1">Nucleus</location>
    </subcellularLocation>
</comment>
<dbReference type="GO" id="GO:0008270">
    <property type="term" value="F:zinc ion binding"/>
    <property type="evidence" value="ECO:0007669"/>
    <property type="project" value="UniProtKB-KW"/>
</dbReference>
<sequence>MKHLNSGKALLDKHFHLIHLVPVQSAALITTTTDDDDDDTSAQNEDSEEHDSTDADNEEDEEDDDDDDKTKCQLCGFKAKTKYAMKKHIENHRVENRCGKGFVQKSNVKRHMVTHTHVKKFQCSNCRRRFSTSSNMKRHMQRCM</sequence>
<dbReference type="Pfam" id="PF00096">
    <property type="entry name" value="zf-C2H2"/>
    <property type="match status" value="2"/>
</dbReference>
<gene>
    <name evidence="12" type="ORF">KUF71_001527</name>
</gene>
<keyword evidence="7" id="KW-0539">Nucleus</keyword>
<comment type="similarity">
    <text evidence="8">Belongs to the snail C2H2-type zinc-finger protein family.</text>
</comment>
<feature type="region of interest" description="Disordered" evidence="10">
    <location>
        <begin position="32"/>
        <end position="71"/>
    </location>
</feature>
<keyword evidence="13" id="KW-1185">Reference proteome</keyword>
<evidence type="ECO:0000256" key="4">
    <source>
        <dbReference type="ARBA" id="ARBA00022771"/>
    </source>
</evidence>
<evidence type="ECO:0000256" key="9">
    <source>
        <dbReference type="PROSITE-ProRule" id="PRU00042"/>
    </source>
</evidence>
<evidence type="ECO:0000256" key="8">
    <source>
        <dbReference type="ARBA" id="ARBA00037948"/>
    </source>
</evidence>
<accession>A0AAE1HLI7</accession>
<evidence type="ECO:0000256" key="3">
    <source>
        <dbReference type="ARBA" id="ARBA00022737"/>
    </source>
</evidence>
<proteinExistence type="inferred from homology"/>
<keyword evidence="5" id="KW-0862">Zinc</keyword>
<keyword evidence="3" id="KW-0677">Repeat</keyword>
<dbReference type="InterPro" id="IPR036236">
    <property type="entry name" value="Znf_C2H2_sf"/>
</dbReference>
<name>A0AAE1HLI7_9NEOP</name>
<evidence type="ECO:0000256" key="7">
    <source>
        <dbReference type="ARBA" id="ARBA00023242"/>
    </source>
</evidence>
<reference evidence="12" key="2">
    <citation type="journal article" date="2023" name="BMC Genomics">
        <title>Pest status, molecular evolution, and epigenetic factors derived from the genome assembly of Frankliniella fusca, a thysanopteran phytovirus vector.</title>
        <authorList>
            <person name="Catto M.A."/>
            <person name="Labadie P.E."/>
            <person name="Jacobson A.L."/>
            <person name="Kennedy G.G."/>
            <person name="Srinivasan R."/>
            <person name="Hunt B.G."/>
        </authorList>
    </citation>
    <scope>NUCLEOTIDE SEQUENCE</scope>
    <source>
        <strain evidence="12">PL_HMW_Pooled</strain>
    </source>
</reference>
<dbReference type="GO" id="GO:0005634">
    <property type="term" value="C:nucleus"/>
    <property type="evidence" value="ECO:0007669"/>
    <property type="project" value="UniProtKB-SubCell"/>
</dbReference>
<dbReference type="PANTHER" id="PTHR24388:SF54">
    <property type="entry name" value="PROTEIN ESCARGOT"/>
    <property type="match status" value="1"/>
</dbReference>
<evidence type="ECO:0000256" key="6">
    <source>
        <dbReference type="ARBA" id="ARBA00023125"/>
    </source>
</evidence>
<feature type="domain" description="C2H2-type" evidence="11">
    <location>
        <begin position="121"/>
        <end position="144"/>
    </location>
</feature>
<dbReference type="GO" id="GO:0000978">
    <property type="term" value="F:RNA polymerase II cis-regulatory region sequence-specific DNA binding"/>
    <property type="evidence" value="ECO:0007669"/>
    <property type="project" value="TreeGrafter"/>
</dbReference>
<keyword evidence="6" id="KW-0238">DNA-binding</keyword>
<dbReference type="EMBL" id="JAHWGI010001123">
    <property type="protein sequence ID" value="KAK3922861.1"/>
    <property type="molecule type" value="Genomic_DNA"/>
</dbReference>
<evidence type="ECO:0000256" key="2">
    <source>
        <dbReference type="ARBA" id="ARBA00022723"/>
    </source>
</evidence>